<evidence type="ECO:0000313" key="3">
    <source>
        <dbReference type="Proteomes" id="UP001144256"/>
    </source>
</evidence>
<reference evidence="2" key="1">
    <citation type="submission" date="2022-06" db="EMBL/GenBank/DDBJ databases">
        <title>Vallitalea longa sp. nov., an anaerobic bacterium isolated from marine sediment.</title>
        <authorList>
            <person name="Hirano S."/>
            <person name="Terahara T."/>
            <person name="Mori K."/>
            <person name="Hamada M."/>
            <person name="Matsumoto R."/>
            <person name="Kobayashi T."/>
        </authorList>
    </citation>
    <scope>NUCLEOTIDE SEQUENCE</scope>
    <source>
        <strain evidence="2">SH18-1</strain>
    </source>
</reference>
<keyword evidence="1" id="KW-0472">Membrane</keyword>
<dbReference type="EMBL" id="BRLB01000002">
    <property type="protein sequence ID" value="GKX28942.1"/>
    <property type="molecule type" value="Genomic_DNA"/>
</dbReference>
<gene>
    <name evidence="2" type="ORF">SH1V18_14220</name>
</gene>
<proteinExistence type="predicted"/>
<keyword evidence="1" id="KW-0812">Transmembrane</keyword>
<keyword evidence="1" id="KW-1133">Transmembrane helix</keyword>
<dbReference type="NCBIfam" id="NF033493">
    <property type="entry name" value="MetS_like_NSS"/>
    <property type="match status" value="1"/>
</dbReference>
<dbReference type="RefSeq" id="WP_281813915.1">
    <property type="nucleotide sequence ID" value="NZ_BRLB01000002.1"/>
</dbReference>
<evidence type="ECO:0000256" key="1">
    <source>
        <dbReference type="SAM" id="Phobius"/>
    </source>
</evidence>
<feature type="transmembrane region" description="Helical" evidence="1">
    <location>
        <begin position="6"/>
        <end position="28"/>
    </location>
</feature>
<accession>A0A9W5Y876</accession>
<evidence type="ECO:0008006" key="4">
    <source>
        <dbReference type="Google" id="ProtNLM"/>
    </source>
</evidence>
<dbReference type="Proteomes" id="UP001144256">
    <property type="component" value="Unassembled WGS sequence"/>
</dbReference>
<dbReference type="AlphaFoldDB" id="A0A9W5Y876"/>
<name>A0A9W5Y876_9FIRM</name>
<comment type="caution">
    <text evidence="2">The sequence shown here is derived from an EMBL/GenBank/DDBJ whole genome shotgun (WGS) entry which is preliminary data.</text>
</comment>
<keyword evidence="3" id="KW-1185">Reference proteome</keyword>
<protein>
    <recommendedName>
        <fullName evidence="4">MetS family NSS transporter small subunit</fullName>
    </recommendedName>
</protein>
<sequence length="35" mass="4060">MEFDSIIFCIFSILFLWGGFATCLRIALKNNKFEA</sequence>
<evidence type="ECO:0000313" key="2">
    <source>
        <dbReference type="EMBL" id="GKX28942.1"/>
    </source>
</evidence>
<organism evidence="2 3">
    <name type="scientific">Vallitalea longa</name>
    <dbReference type="NCBI Taxonomy" id="2936439"/>
    <lineage>
        <taxon>Bacteria</taxon>
        <taxon>Bacillati</taxon>
        <taxon>Bacillota</taxon>
        <taxon>Clostridia</taxon>
        <taxon>Lachnospirales</taxon>
        <taxon>Vallitaleaceae</taxon>
        <taxon>Vallitalea</taxon>
    </lineage>
</organism>